<sequence length="243" mass="26138">MPPSTTLETFPEDGIARVLAVVAHPDDMEYGLSGVVHHWTSRGIEVAYLLLTHGEAGMQRDPALVGPLRAAEQRAACDAVGVDRLTLLNHPDGRLMPTLDLRRDIAREIRAFRPDAVVTMTWDAVVPWGLNQADHRAAGLSALDACRDADNAWVFPDLAEAGLSPWGAQWLLVGGTDAPIHGVALSEGDVDAAVASLSAHQAYLADLGDHYPSPDDLLRPTFRAHGEGLGVPDAYAFTAYRLR</sequence>
<dbReference type="PANTHER" id="PTHR12993:SF28">
    <property type="entry name" value="LMBE FAMILY PROTEIN"/>
    <property type="match status" value="1"/>
</dbReference>
<proteinExistence type="predicted"/>
<dbReference type="GO" id="GO:0016811">
    <property type="term" value="F:hydrolase activity, acting on carbon-nitrogen (but not peptide) bonds, in linear amides"/>
    <property type="evidence" value="ECO:0007669"/>
    <property type="project" value="TreeGrafter"/>
</dbReference>
<comment type="caution">
    <text evidence="2">The sequence shown here is derived from an EMBL/GenBank/DDBJ whole genome shotgun (WGS) entry which is preliminary data.</text>
</comment>
<dbReference type="SUPFAM" id="SSF102588">
    <property type="entry name" value="LmbE-like"/>
    <property type="match status" value="1"/>
</dbReference>
<protein>
    <submittedName>
        <fullName evidence="2">GlcNAc-PI de-N-acetylase</fullName>
    </submittedName>
</protein>
<dbReference type="Proteomes" id="UP000290624">
    <property type="component" value="Unassembled WGS sequence"/>
</dbReference>
<keyword evidence="1" id="KW-0862">Zinc</keyword>
<dbReference type="EMBL" id="PPCV01000002">
    <property type="protein sequence ID" value="RXW32877.1"/>
    <property type="molecule type" value="Genomic_DNA"/>
</dbReference>
<name>A0A4Q2EH51_9ACTN</name>
<evidence type="ECO:0000313" key="2">
    <source>
        <dbReference type="EMBL" id="RXW32877.1"/>
    </source>
</evidence>
<dbReference type="PANTHER" id="PTHR12993">
    <property type="entry name" value="N-ACETYLGLUCOSAMINYL-PHOSPHATIDYLINOSITOL DE-N-ACETYLASE-RELATED"/>
    <property type="match status" value="1"/>
</dbReference>
<dbReference type="Gene3D" id="3.40.50.10320">
    <property type="entry name" value="LmbE-like"/>
    <property type="match status" value="1"/>
</dbReference>
<gene>
    <name evidence="2" type="ORF">C1706_03045</name>
</gene>
<evidence type="ECO:0000313" key="3">
    <source>
        <dbReference type="Proteomes" id="UP000290624"/>
    </source>
</evidence>
<dbReference type="InterPro" id="IPR024078">
    <property type="entry name" value="LmbE-like_dom_sf"/>
</dbReference>
<dbReference type="AlphaFoldDB" id="A0A4Q2EH51"/>
<dbReference type="Pfam" id="PF02585">
    <property type="entry name" value="PIG-L"/>
    <property type="match status" value="1"/>
</dbReference>
<dbReference type="OrthoDB" id="3514174at2"/>
<evidence type="ECO:0000256" key="1">
    <source>
        <dbReference type="ARBA" id="ARBA00022833"/>
    </source>
</evidence>
<organism evidence="2 3">
    <name type="scientific">Propioniciclava flava</name>
    <dbReference type="NCBI Taxonomy" id="2072026"/>
    <lineage>
        <taxon>Bacteria</taxon>
        <taxon>Bacillati</taxon>
        <taxon>Actinomycetota</taxon>
        <taxon>Actinomycetes</taxon>
        <taxon>Propionibacteriales</taxon>
        <taxon>Propionibacteriaceae</taxon>
        <taxon>Propioniciclava</taxon>
    </lineage>
</organism>
<accession>A0A4Q2EH51</accession>
<dbReference type="GO" id="GO:0016137">
    <property type="term" value="P:glycoside metabolic process"/>
    <property type="evidence" value="ECO:0007669"/>
    <property type="project" value="UniProtKB-ARBA"/>
</dbReference>
<dbReference type="InterPro" id="IPR003737">
    <property type="entry name" value="GlcNAc_PI_deacetylase-related"/>
</dbReference>
<reference evidence="2 3" key="1">
    <citation type="submission" date="2018-01" db="EMBL/GenBank/DDBJ databases">
        <title>Lactibacter flavus gen. nov., sp. nov., a novel bacterium of the family Propionibacteriaceae isolated from raw milk and dairy products.</title>
        <authorList>
            <person name="Wenning M."/>
            <person name="Breitenwieser F."/>
            <person name="Huptas C."/>
            <person name="von Neubeck M."/>
            <person name="Busse H.-J."/>
            <person name="Scherer S."/>
        </authorList>
    </citation>
    <scope>NUCLEOTIDE SEQUENCE [LARGE SCALE GENOMIC DNA]</scope>
    <source>
        <strain evidence="2 3">VG341</strain>
    </source>
</reference>
<dbReference type="RefSeq" id="WP_129457751.1">
    <property type="nucleotide sequence ID" value="NZ_PPCV01000002.1"/>
</dbReference>
<keyword evidence="3" id="KW-1185">Reference proteome</keyword>